<name>A0ABU1XNW9_9NOCA</name>
<organism evidence="2 3">
    <name type="scientific">Nocardia kruczakiae</name>
    <dbReference type="NCBI Taxonomy" id="261477"/>
    <lineage>
        <taxon>Bacteria</taxon>
        <taxon>Bacillati</taxon>
        <taxon>Actinomycetota</taxon>
        <taxon>Actinomycetes</taxon>
        <taxon>Mycobacteriales</taxon>
        <taxon>Nocardiaceae</taxon>
        <taxon>Nocardia</taxon>
    </lineage>
</organism>
<keyword evidence="1" id="KW-0812">Transmembrane</keyword>
<dbReference type="Pfam" id="PF18895">
    <property type="entry name" value="T4SS_pilin"/>
    <property type="match status" value="1"/>
</dbReference>
<dbReference type="InterPro" id="IPR043993">
    <property type="entry name" value="T4SS_pilin"/>
</dbReference>
<reference evidence="2 3" key="1">
    <citation type="submission" date="2023-07" db="EMBL/GenBank/DDBJ databases">
        <title>Sorghum-associated microbial communities from plants grown in Nebraska, USA.</title>
        <authorList>
            <person name="Schachtman D."/>
        </authorList>
    </citation>
    <scope>NUCLEOTIDE SEQUENCE [LARGE SCALE GENOMIC DNA]</scope>
    <source>
        <strain evidence="2 3">4272</strain>
    </source>
</reference>
<evidence type="ECO:0000313" key="3">
    <source>
        <dbReference type="Proteomes" id="UP001251217"/>
    </source>
</evidence>
<evidence type="ECO:0008006" key="4">
    <source>
        <dbReference type="Google" id="ProtNLM"/>
    </source>
</evidence>
<comment type="caution">
    <text evidence="2">The sequence shown here is derived from an EMBL/GenBank/DDBJ whole genome shotgun (WGS) entry which is preliminary data.</text>
</comment>
<feature type="transmembrane region" description="Helical" evidence="1">
    <location>
        <begin position="74"/>
        <end position="93"/>
    </location>
</feature>
<protein>
    <recommendedName>
        <fullName evidence="4">TrbC/VIRB2 family protein</fullName>
    </recommendedName>
</protein>
<evidence type="ECO:0000256" key="1">
    <source>
        <dbReference type="SAM" id="Phobius"/>
    </source>
</evidence>
<feature type="transmembrane region" description="Helical" evidence="1">
    <location>
        <begin position="33"/>
        <end position="54"/>
    </location>
</feature>
<gene>
    <name evidence="2" type="ORF">J2W56_005492</name>
</gene>
<keyword evidence="1" id="KW-0472">Membrane</keyword>
<accession>A0ABU1XNW9</accession>
<evidence type="ECO:0000313" key="2">
    <source>
        <dbReference type="EMBL" id="MDR7171731.1"/>
    </source>
</evidence>
<sequence>MACAAASPAGASPVVLAVAGSLNEVCDRLRNWLVAILATIATTYLTVGGVRYVLSGGDAGEVERAKSAVRSAMIGYALAILAPVVVNVLKSLVGG</sequence>
<proteinExistence type="predicted"/>
<dbReference type="EMBL" id="JAVDWW010000010">
    <property type="protein sequence ID" value="MDR7171731.1"/>
    <property type="molecule type" value="Genomic_DNA"/>
</dbReference>
<keyword evidence="3" id="KW-1185">Reference proteome</keyword>
<keyword evidence="1" id="KW-1133">Transmembrane helix</keyword>
<dbReference type="Proteomes" id="UP001251217">
    <property type="component" value="Unassembled WGS sequence"/>
</dbReference>